<dbReference type="Gene3D" id="3.40.50.1820">
    <property type="entry name" value="alpha/beta hydrolase"/>
    <property type="match status" value="1"/>
</dbReference>
<dbReference type="GO" id="GO:0016020">
    <property type="term" value="C:membrane"/>
    <property type="evidence" value="ECO:0007669"/>
    <property type="project" value="TreeGrafter"/>
</dbReference>
<evidence type="ECO:0000313" key="4">
    <source>
        <dbReference type="EMBL" id="RMI25084.1"/>
    </source>
</evidence>
<feature type="domain" description="AB hydrolase-1" evidence="2">
    <location>
        <begin position="20"/>
        <end position="122"/>
    </location>
</feature>
<dbReference type="AlphaFoldDB" id="A0A3A9JGD3"/>
<gene>
    <name evidence="3" type="ORF">D6Z83_03170</name>
    <name evidence="4" type="ORF">EBE87_10760</name>
</gene>
<reference evidence="3 6" key="1">
    <citation type="submission" date="2018-09" db="EMBL/GenBank/DDBJ databases">
        <title>Roseomonas sp. nov., isolated from feces of Tibetan antelopes in the Qinghai-Tibet plateau, China.</title>
        <authorList>
            <person name="Tian Z."/>
        </authorList>
    </citation>
    <scope>NUCLEOTIDE SEQUENCE [LARGE SCALE GENOMIC DNA]</scope>
    <source>
        <strain evidence="4 5">Z23</strain>
        <strain evidence="3 6">Z24</strain>
    </source>
</reference>
<dbReference type="SUPFAM" id="SSF53474">
    <property type="entry name" value="alpha/beta-Hydrolases"/>
    <property type="match status" value="1"/>
</dbReference>
<dbReference type="InterPro" id="IPR029058">
    <property type="entry name" value="AB_hydrolase_fold"/>
</dbReference>
<name>A0A3A9JGD3_9PROT</name>
<dbReference type="EMBL" id="RAQU01000012">
    <property type="protein sequence ID" value="RKK05632.1"/>
    <property type="molecule type" value="Genomic_DNA"/>
</dbReference>
<keyword evidence="5" id="KW-1185">Reference proteome</keyword>
<dbReference type="GO" id="GO:0016787">
    <property type="term" value="F:hydrolase activity"/>
    <property type="evidence" value="ECO:0007669"/>
    <property type="project" value="UniProtKB-KW"/>
</dbReference>
<dbReference type="Proteomes" id="UP000274097">
    <property type="component" value="Unassembled WGS sequence"/>
</dbReference>
<dbReference type="Pfam" id="PF00561">
    <property type="entry name" value="Abhydrolase_1"/>
    <property type="match status" value="1"/>
</dbReference>
<dbReference type="InterPro" id="IPR050266">
    <property type="entry name" value="AB_hydrolase_sf"/>
</dbReference>
<evidence type="ECO:0000313" key="5">
    <source>
        <dbReference type="Proteomes" id="UP000274097"/>
    </source>
</evidence>
<keyword evidence="1 3" id="KW-0378">Hydrolase</keyword>
<dbReference type="InParanoid" id="A0A3A9JGD3"/>
<dbReference type="RefSeq" id="WP_120636881.1">
    <property type="nucleotide sequence ID" value="NZ_RAQU01000012.1"/>
</dbReference>
<proteinExistence type="predicted"/>
<dbReference type="InterPro" id="IPR000073">
    <property type="entry name" value="AB_hydrolase_1"/>
</dbReference>
<comment type="caution">
    <text evidence="3">The sequence shown here is derived from an EMBL/GenBank/DDBJ whole genome shotgun (WGS) entry which is preliminary data.</text>
</comment>
<accession>A0A3A9JGD3</accession>
<evidence type="ECO:0000256" key="1">
    <source>
        <dbReference type="ARBA" id="ARBA00022801"/>
    </source>
</evidence>
<dbReference type="OrthoDB" id="7267294at2"/>
<dbReference type="EMBL" id="RFLX01000006">
    <property type="protein sequence ID" value="RMI25084.1"/>
    <property type="molecule type" value="Genomic_DNA"/>
</dbReference>
<dbReference type="PANTHER" id="PTHR43798:SF31">
    <property type="entry name" value="AB HYDROLASE SUPERFAMILY PROTEIN YCLE"/>
    <property type="match status" value="1"/>
</dbReference>
<protein>
    <submittedName>
        <fullName evidence="3">Alpha/beta fold hydrolase</fullName>
    </submittedName>
</protein>
<sequence>MQWLDTGDTVIRYEITGEGPPLVLVHEMGGSLNSWDAVAPALARHYRVLRYDLRGAGQSEKVRAPLTMEILASDLVALLDVAGITEPAAFLGTAVGAALTMRLARVQPGRVACLVALSPVTACPAARHQAVLAHADRIEKEGLRALEAGSIDGILPPALRQDPVAHEQARCRWLANDPHSFAAIYRMFAHLEMAEEYPRIACPALLVGATHDGLRPPAAVQAVAAAMPNARYEEWPTGHIAAVQTPEMVVQGTLGFLREHLPPR</sequence>
<evidence type="ECO:0000313" key="3">
    <source>
        <dbReference type="EMBL" id="RKK05632.1"/>
    </source>
</evidence>
<evidence type="ECO:0000259" key="2">
    <source>
        <dbReference type="Pfam" id="PF00561"/>
    </source>
</evidence>
<dbReference type="Proteomes" id="UP000278036">
    <property type="component" value="Unassembled WGS sequence"/>
</dbReference>
<organism evidence="3 6">
    <name type="scientific">Teichococcus wenyumeiae</name>
    <dbReference type="NCBI Taxonomy" id="2478470"/>
    <lineage>
        <taxon>Bacteria</taxon>
        <taxon>Pseudomonadati</taxon>
        <taxon>Pseudomonadota</taxon>
        <taxon>Alphaproteobacteria</taxon>
        <taxon>Acetobacterales</taxon>
        <taxon>Roseomonadaceae</taxon>
        <taxon>Roseomonas</taxon>
    </lineage>
</organism>
<evidence type="ECO:0000313" key="6">
    <source>
        <dbReference type="Proteomes" id="UP000278036"/>
    </source>
</evidence>
<dbReference type="PANTHER" id="PTHR43798">
    <property type="entry name" value="MONOACYLGLYCEROL LIPASE"/>
    <property type="match status" value="1"/>
</dbReference>